<organism evidence="7 8">
    <name type="scientific">Lithospermum erythrorhizon</name>
    <name type="common">Purple gromwell</name>
    <name type="synonym">Lithospermum officinale var. erythrorhizon</name>
    <dbReference type="NCBI Taxonomy" id="34254"/>
    <lineage>
        <taxon>Eukaryota</taxon>
        <taxon>Viridiplantae</taxon>
        <taxon>Streptophyta</taxon>
        <taxon>Embryophyta</taxon>
        <taxon>Tracheophyta</taxon>
        <taxon>Spermatophyta</taxon>
        <taxon>Magnoliopsida</taxon>
        <taxon>eudicotyledons</taxon>
        <taxon>Gunneridae</taxon>
        <taxon>Pentapetalae</taxon>
        <taxon>asterids</taxon>
        <taxon>lamiids</taxon>
        <taxon>Boraginales</taxon>
        <taxon>Boraginaceae</taxon>
        <taxon>Boraginoideae</taxon>
        <taxon>Lithospermeae</taxon>
        <taxon>Lithospermum</taxon>
    </lineage>
</organism>
<keyword evidence="2 4" id="KW-0560">Oxidoreductase</keyword>
<dbReference type="InterPro" id="IPR036291">
    <property type="entry name" value="NAD(P)-bd_dom_sf"/>
</dbReference>
<dbReference type="GO" id="GO:0016618">
    <property type="term" value="F:hydroxypyruvate reductase [NAD(P)H] activity"/>
    <property type="evidence" value="ECO:0007669"/>
    <property type="project" value="TreeGrafter"/>
</dbReference>
<feature type="domain" description="D-isomer specific 2-hydroxyacid dehydrogenase NAD-binding" evidence="6">
    <location>
        <begin position="129"/>
        <end position="302"/>
    </location>
</feature>
<reference evidence="7 8" key="1">
    <citation type="submission" date="2024-01" db="EMBL/GenBank/DDBJ databases">
        <title>The complete chloroplast genome sequence of Lithospermum erythrorhizon: insights into the phylogenetic relationship among Boraginaceae species and the maternal lineages of purple gromwells.</title>
        <authorList>
            <person name="Okada T."/>
            <person name="Watanabe K."/>
        </authorList>
    </citation>
    <scope>NUCLEOTIDE SEQUENCE [LARGE SCALE GENOMIC DNA]</scope>
</reference>
<sequence>MTRPTAAADHHHHYPSEATTHHLPLVLLHNTKNFTVPFQSHLQARFHLIDPNTQPDPSLQPISTSIRVILCVGPSPLPSTTLNLYPSLELVVGAGVGVDHIDLHECRRRNIRVANAGDAFSDDTADYAVGLLIDVLRGVSLADRFVRAGSWASDKEFPLGRTVAGKRIGVVGLGSIGSRICRRLEGFGCRIAYNSRRMKPEFPYQFYGNVHDLAANSDVLILSCALTDETYHVINKDVMRTLGKGGVIINIGRGALIDEKELVECLIEGIIGGAGLDVYENEPNVPEELFELDNVVLSPHKAVVTPESFKALADVVVGNLEAFFSNKPLVSEIWLNVD</sequence>
<dbReference type="FunFam" id="3.40.50.720:FF:000213">
    <property type="entry name" value="Putative 2-hydroxyacid dehydrogenase"/>
    <property type="match status" value="1"/>
</dbReference>
<feature type="domain" description="D-isomer specific 2-hydroxyacid dehydrogenase catalytic" evidence="5">
    <location>
        <begin position="58"/>
        <end position="331"/>
    </location>
</feature>
<name>A0AAV3NZ55_LITER</name>
<dbReference type="EMBL" id="BAABME010000607">
    <property type="protein sequence ID" value="GAA0144137.1"/>
    <property type="molecule type" value="Genomic_DNA"/>
</dbReference>
<keyword evidence="8" id="KW-1185">Reference proteome</keyword>
<dbReference type="Gene3D" id="3.40.50.720">
    <property type="entry name" value="NAD(P)-binding Rossmann-like Domain"/>
    <property type="match status" value="2"/>
</dbReference>
<evidence type="ECO:0000313" key="8">
    <source>
        <dbReference type="Proteomes" id="UP001454036"/>
    </source>
</evidence>
<keyword evidence="3" id="KW-0520">NAD</keyword>
<dbReference type="Pfam" id="PF02826">
    <property type="entry name" value="2-Hacid_dh_C"/>
    <property type="match status" value="1"/>
</dbReference>
<dbReference type="AlphaFoldDB" id="A0AAV3NZ55"/>
<dbReference type="PANTHER" id="PTHR10996">
    <property type="entry name" value="2-HYDROXYACID DEHYDROGENASE-RELATED"/>
    <property type="match status" value="1"/>
</dbReference>
<protein>
    <submittedName>
        <fullName evidence="7">Dehydrogenase</fullName>
    </submittedName>
</protein>
<evidence type="ECO:0000256" key="2">
    <source>
        <dbReference type="ARBA" id="ARBA00023002"/>
    </source>
</evidence>
<dbReference type="Proteomes" id="UP001454036">
    <property type="component" value="Unassembled WGS sequence"/>
</dbReference>
<dbReference type="CDD" id="cd12156">
    <property type="entry name" value="HPPR"/>
    <property type="match status" value="1"/>
</dbReference>
<dbReference type="PANTHER" id="PTHR10996:SF268">
    <property type="entry name" value="GLYOXYLATE_HYDROXYPYRUVATE REDUCTASE HPR3"/>
    <property type="match status" value="1"/>
</dbReference>
<comment type="similarity">
    <text evidence="4">Belongs to the D-isomer specific 2-hydroxyacid dehydrogenase family.</text>
</comment>
<evidence type="ECO:0000259" key="6">
    <source>
        <dbReference type="Pfam" id="PF02826"/>
    </source>
</evidence>
<gene>
    <name evidence="7" type="ORF">LIER_04658</name>
</gene>
<evidence type="ECO:0000259" key="5">
    <source>
        <dbReference type="Pfam" id="PF00389"/>
    </source>
</evidence>
<dbReference type="SUPFAM" id="SSF52283">
    <property type="entry name" value="Formate/glycerate dehydrogenase catalytic domain-like"/>
    <property type="match status" value="1"/>
</dbReference>
<dbReference type="InterPro" id="IPR050223">
    <property type="entry name" value="D-isomer_2-hydroxyacid_DH"/>
</dbReference>
<dbReference type="InterPro" id="IPR006139">
    <property type="entry name" value="D-isomer_2_OHA_DH_cat_dom"/>
</dbReference>
<comment type="caution">
    <text evidence="7">The sequence shown here is derived from an EMBL/GenBank/DDBJ whole genome shotgun (WGS) entry which is preliminary data.</text>
</comment>
<evidence type="ECO:0000256" key="3">
    <source>
        <dbReference type="ARBA" id="ARBA00023027"/>
    </source>
</evidence>
<accession>A0AAV3NZ55</accession>
<dbReference type="Pfam" id="PF00389">
    <property type="entry name" value="2-Hacid_dh"/>
    <property type="match status" value="1"/>
</dbReference>
<proteinExistence type="inferred from homology"/>
<evidence type="ECO:0000256" key="4">
    <source>
        <dbReference type="RuleBase" id="RU003719"/>
    </source>
</evidence>
<evidence type="ECO:0000256" key="1">
    <source>
        <dbReference type="ARBA" id="ARBA00022857"/>
    </source>
</evidence>
<dbReference type="GO" id="GO:0030267">
    <property type="term" value="F:glyoxylate reductase (NADPH) activity"/>
    <property type="evidence" value="ECO:0007669"/>
    <property type="project" value="TreeGrafter"/>
</dbReference>
<dbReference type="GO" id="GO:0051287">
    <property type="term" value="F:NAD binding"/>
    <property type="evidence" value="ECO:0007669"/>
    <property type="project" value="InterPro"/>
</dbReference>
<dbReference type="InterPro" id="IPR006140">
    <property type="entry name" value="D-isomer_DH_NAD-bd"/>
</dbReference>
<dbReference type="GO" id="GO:0005829">
    <property type="term" value="C:cytosol"/>
    <property type="evidence" value="ECO:0007669"/>
    <property type="project" value="TreeGrafter"/>
</dbReference>
<evidence type="ECO:0000313" key="7">
    <source>
        <dbReference type="EMBL" id="GAA0144137.1"/>
    </source>
</evidence>
<keyword evidence="1" id="KW-0521">NADP</keyword>
<dbReference type="SUPFAM" id="SSF51735">
    <property type="entry name" value="NAD(P)-binding Rossmann-fold domains"/>
    <property type="match status" value="1"/>
</dbReference>